<evidence type="ECO:0000256" key="5">
    <source>
        <dbReference type="HAMAP-Rule" id="MF_01350"/>
    </source>
</evidence>
<comment type="caution">
    <text evidence="6">The sequence shown here is derived from an EMBL/GenBank/DDBJ whole genome shotgun (WGS) entry which is preliminary data.</text>
</comment>
<dbReference type="GO" id="GO:0043738">
    <property type="term" value="F:reduced coenzyme F420 dehydrogenase activity"/>
    <property type="evidence" value="ECO:0007669"/>
    <property type="project" value="UniProtKB-EC"/>
</dbReference>
<evidence type="ECO:0000256" key="3">
    <source>
        <dbReference type="ARBA" id="ARBA00022989"/>
    </source>
</evidence>
<comment type="similarity">
    <text evidence="5">Belongs to the complex I subunit 1 family.</text>
</comment>
<dbReference type="InterPro" id="IPR018086">
    <property type="entry name" value="NADH_UbQ_OxRdtase_su1_CS"/>
</dbReference>
<proteinExistence type="inferred from homology"/>
<keyword evidence="6" id="KW-0560">Oxidoreductase</keyword>
<reference evidence="6" key="1">
    <citation type="submission" date="2020-10" db="EMBL/GenBank/DDBJ databases">
        <authorList>
            <person name="Hahn C.J."/>
            <person name="Laso-Perez R."/>
            <person name="Vulcano F."/>
            <person name="Vaziourakis K.-M."/>
            <person name="Stokke R."/>
            <person name="Steen I.H."/>
            <person name="Teske A."/>
            <person name="Boetius A."/>
            <person name="Liebeke M."/>
            <person name="Amann R."/>
            <person name="Knittel K."/>
        </authorList>
    </citation>
    <scope>NUCLEOTIDE SEQUENCE</scope>
    <source>
        <strain evidence="6">Gfbio:e3339647-f889-4370-9287-4fb5cb688e4c:AG392O15_GoMArc1</strain>
    </source>
</reference>
<evidence type="ECO:0000256" key="2">
    <source>
        <dbReference type="ARBA" id="ARBA00022692"/>
    </source>
</evidence>
<dbReference type="HAMAP" id="MF_01350">
    <property type="entry name" value="NDH1_NuoH"/>
    <property type="match status" value="1"/>
</dbReference>
<feature type="transmembrane region" description="Helical" evidence="5">
    <location>
        <begin position="132"/>
        <end position="154"/>
    </location>
</feature>
<evidence type="ECO:0000256" key="1">
    <source>
        <dbReference type="ARBA" id="ARBA00004141"/>
    </source>
</evidence>
<dbReference type="GO" id="GO:0005886">
    <property type="term" value="C:plasma membrane"/>
    <property type="evidence" value="ECO:0007669"/>
    <property type="project" value="UniProtKB-SubCell"/>
</dbReference>
<protein>
    <recommendedName>
        <fullName evidence="5">F(420)H(2) dehydrogenase subunit H</fullName>
        <ecNumber evidence="5">1.5.98.3</ecNumber>
    </recommendedName>
    <alternativeName>
        <fullName evidence="5">F(420)H(2)-dependent phenazine dehydrogenase subunit H</fullName>
    </alternativeName>
    <alternativeName>
        <fullName evidence="5">F(420)H(2)-dependent phenazine oxidoreductase subunit H</fullName>
        <shortName evidence="5">FPO subunit H</shortName>
    </alternativeName>
</protein>
<accession>A0A811TA62</accession>
<feature type="transmembrane region" description="Helical" evidence="5">
    <location>
        <begin position="98"/>
        <end position="120"/>
    </location>
</feature>
<dbReference type="PROSITE" id="PS00667">
    <property type="entry name" value="COMPLEX1_ND1_1"/>
    <property type="match status" value="1"/>
</dbReference>
<feature type="transmembrane region" description="Helical" evidence="5">
    <location>
        <begin position="252"/>
        <end position="276"/>
    </location>
</feature>
<evidence type="ECO:0000313" key="6">
    <source>
        <dbReference type="EMBL" id="CAD6492513.1"/>
    </source>
</evidence>
<keyword evidence="2 5" id="KW-0812">Transmembrane</keyword>
<dbReference type="NCBIfam" id="NF004741">
    <property type="entry name" value="PRK06076.1-2"/>
    <property type="match status" value="1"/>
</dbReference>
<keyword evidence="4 5" id="KW-0472">Membrane</keyword>
<keyword evidence="5" id="KW-1003">Cell membrane</keyword>
<comment type="subcellular location">
    <subcellularLocation>
        <location evidence="5">Cell membrane</location>
        <topology evidence="5">Multi-pass membrane protein</topology>
    </subcellularLocation>
    <subcellularLocation>
        <location evidence="1">Membrane</location>
        <topology evidence="1">Multi-pass membrane protein</topology>
    </subcellularLocation>
</comment>
<dbReference type="Pfam" id="PF00146">
    <property type="entry name" value="NADHdh"/>
    <property type="match status" value="1"/>
</dbReference>
<dbReference type="EC" id="1.5.98.3" evidence="5"/>
<dbReference type="AlphaFoldDB" id="A0A811TA62"/>
<dbReference type="EMBL" id="CAJHIO010000013">
    <property type="protein sequence ID" value="CAD6492513.1"/>
    <property type="molecule type" value="Genomic_DNA"/>
</dbReference>
<feature type="transmembrane region" description="Helical" evidence="5">
    <location>
        <begin position="28"/>
        <end position="51"/>
    </location>
</feature>
<dbReference type="PANTHER" id="PTHR11432">
    <property type="entry name" value="NADH DEHYDROGENASE SUBUNIT 1"/>
    <property type="match status" value="1"/>
</dbReference>
<dbReference type="GO" id="GO:0003954">
    <property type="term" value="F:NADH dehydrogenase activity"/>
    <property type="evidence" value="ECO:0007669"/>
    <property type="project" value="TreeGrafter"/>
</dbReference>
<dbReference type="InterPro" id="IPR001694">
    <property type="entry name" value="NADH_UbQ_OxRdtase_su1/FPO"/>
</dbReference>
<comment type="catalytic activity">
    <reaction evidence="5">
        <text>methanophenazine + reduced coenzyme F420-(gamma-L-Glu)(n) = dihydromethanophenazine + oxidized coenzyme F420-(gamma-L-Glu)(n) + H(+)</text>
        <dbReference type="Rhea" id="RHEA:54752"/>
        <dbReference type="Rhea" id="RHEA-COMP:12939"/>
        <dbReference type="Rhea" id="RHEA-COMP:14378"/>
        <dbReference type="ChEBI" id="CHEBI:15378"/>
        <dbReference type="ChEBI" id="CHEBI:29118"/>
        <dbReference type="ChEBI" id="CHEBI:50375"/>
        <dbReference type="ChEBI" id="CHEBI:133980"/>
        <dbReference type="ChEBI" id="CHEBI:139511"/>
        <dbReference type="EC" id="1.5.98.3"/>
    </reaction>
</comment>
<dbReference type="Proteomes" id="UP000610373">
    <property type="component" value="Unassembled WGS sequence"/>
</dbReference>
<evidence type="ECO:0000256" key="4">
    <source>
        <dbReference type="ARBA" id="ARBA00023136"/>
    </source>
</evidence>
<feature type="transmembrane region" description="Helical" evidence="5">
    <location>
        <begin position="205"/>
        <end position="223"/>
    </location>
</feature>
<comment type="function">
    <text evidence="5">Component of the F(420)H(2) dehydrogenase (FPO complex) which is part of the energy-conserving F(420)H(2):heterodisulfide oxidoreductase system. The membrane-bound electron transfer system of the complex plays an important role in the metabolism of methylotrophic methanogens when the organisms grow on methanol or methylamines. Catalyzes the oxidation of methanophenazine to dihydromethanophenazine. It shuttles electrons from F(420)H(2), via FAD and iron-sulfur (Fe-S) centers, to methanophenazine (an electron carrier in the membrane). It couples the redox reaction to proton translocation (for every two electrons transferred, two hydrogen ions are translocated across the cytoplasmic membrane), and thus conserves the redox energy in a proton gradient.</text>
</comment>
<keyword evidence="3 5" id="KW-1133">Transmembrane helix</keyword>
<feature type="transmembrane region" description="Helical" evidence="5">
    <location>
        <begin position="282"/>
        <end position="308"/>
    </location>
</feature>
<sequence length="350" mass="38465">MTQTIYDNIVYLLSLVGISFGDSIVPKIIIVLLIAVLLLVGVALMVMFFTWMERKVLGHIQVRLGPMITGPHGLLQPIVDGIKLLTKEDLMPKRADKWLYFIAPLIAFVPSILVFIPMPFGQGAIVSDLPMGILYIMAISAISPIGILIAGWASDNKYSLLGSLRAVAQDISYEIPMALTVIGVVLITGSLSMQDIVLAQGEKTWFVFLQPLGFIIFLIAAIAEMSRIPFDLHESESEFVAGFFTEYSGMKFAFFFLAEYAHLFGISAVMATLYFGGWHGPLIPGIPVVIMSIGWFTIKVLAIVFFAIWLRGTVPRVRVDQILNIGWKVMIPLALVNLFITGLLVAGGIL</sequence>
<feature type="transmembrane region" description="Helical" evidence="5">
    <location>
        <begin position="329"/>
        <end position="349"/>
    </location>
</feature>
<comment type="subunit">
    <text evidence="5">The FPO complex is composed of at least 13 different subunits. FpoA, FpoH, FpoJ, FpoK, FpoL, FpoM and FpoN proteins constitute the membrane sector of the complex.</text>
</comment>
<feature type="transmembrane region" description="Helical" evidence="5">
    <location>
        <begin position="175"/>
        <end position="193"/>
    </location>
</feature>
<evidence type="ECO:0000313" key="7">
    <source>
        <dbReference type="Proteomes" id="UP000610373"/>
    </source>
</evidence>
<gene>
    <name evidence="6" type="primary">ndhA</name>
    <name evidence="5" type="synonym">fpoH</name>
    <name evidence="6" type="ORF">CHKLHMKO_00289</name>
</gene>
<dbReference type="GO" id="GO:0009060">
    <property type="term" value="P:aerobic respiration"/>
    <property type="evidence" value="ECO:0007669"/>
    <property type="project" value="TreeGrafter"/>
</dbReference>
<organism evidence="6 7">
    <name type="scientific">Candidatus Argoarchaeum ethanivorans</name>
    <dbReference type="NCBI Taxonomy" id="2608793"/>
    <lineage>
        <taxon>Archaea</taxon>
        <taxon>Methanobacteriati</taxon>
        <taxon>Methanobacteriota</taxon>
        <taxon>Stenosarchaea group</taxon>
        <taxon>Methanomicrobia</taxon>
        <taxon>Methanosarcinales</taxon>
        <taxon>Methanosarcinales incertae sedis</taxon>
        <taxon>GOM Arc I cluster</taxon>
        <taxon>Candidatus Argoarchaeum</taxon>
    </lineage>
</organism>
<dbReference type="PANTHER" id="PTHR11432:SF3">
    <property type="entry name" value="NADH-UBIQUINONE OXIDOREDUCTASE CHAIN 1"/>
    <property type="match status" value="1"/>
</dbReference>
<name>A0A811TA62_9EURY</name>